<accession>A0A1Y3BKG5</accession>
<dbReference type="AlphaFoldDB" id="A0A1Y3BKG5"/>
<name>A0A1Y3BKG5_EURMA</name>
<evidence type="ECO:0000256" key="1">
    <source>
        <dbReference type="SAM" id="Coils"/>
    </source>
</evidence>
<dbReference type="PROSITE" id="PS50003">
    <property type="entry name" value="PH_DOMAIN"/>
    <property type="match status" value="1"/>
</dbReference>
<dbReference type="OrthoDB" id="8059989at2759"/>
<feature type="non-terminal residue" evidence="3">
    <location>
        <position position="245"/>
    </location>
</feature>
<dbReference type="GO" id="GO:0005085">
    <property type="term" value="F:guanyl-nucleotide exchange factor activity"/>
    <property type="evidence" value="ECO:0007669"/>
    <property type="project" value="InterPro"/>
</dbReference>
<dbReference type="PANTHER" id="PTHR46001:SF3">
    <property type="entry name" value="PROTEIN STILL LIFE, ISOFORM SIF TYPE 1"/>
    <property type="match status" value="1"/>
</dbReference>
<dbReference type="InterPro" id="IPR001849">
    <property type="entry name" value="PH_domain"/>
</dbReference>
<sequence>YWVCLKGTTLLFYRCDCDDDNKSGGHVIEARPRHLIFVDACLVQAIPEHPKRDFVFCLSTAFGDAYLLDAPCLVERDFWIAAIHCACAAQLARSSGRATVSHVLHKEIKRLEEAIELDIRAKTEAEQIISTALATGSLTATEAKSKQQQLMNQIHGLEEKIEKNRIEIFRFRAYLAAITNEEDPNPKTLLSQTTKRSKIQLNRLGVFSVSSLHGKLFITGSIMFSKLFSFHKLSIVPKIRQSLEI</sequence>
<dbReference type="Gene3D" id="2.30.29.30">
    <property type="entry name" value="Pleckstrin-homology domain (PH domain)/Phosphotyrosine-binding domain (PTB)"/>
    <property type="match status" value="1"/>
</dbReference>
<evidence type="ECO:0000259" key="2">
    <source>
        <dbReference type="PROSITE" id="PS50003"/>
    </source>
</evidence>
<dbReference type="InterPro" id="IPR043537">
    <property type="entry name" value="Tiam1/Tiam2/Sif"/>
</dbReference>
<protein>
    <submittedName>
        <fullName evidence="3">Still life, isoform SIF type 1-like protein</fullName>
    </submittedName>
</protein>
<gene>
    <name evidence="3" type="ORF">BLA29_007780</name>
</gene>
<dbReference type="Gene3D" id="6.10.140.680">
    <property type="match status" value="1"/>
</dbReference>
<feature type="non-terminal residue" evidence="3">
    <location>
        <position position="1"/>
    </location>
</feature>
<dbReference type="InterPro" id="IPR040655">
    <property type="entry name" value="TIAM1_CC-Ex"/>
</dbReference>
<dbReference type="Pfam" id="PF18385">
    <property type="entry name" value="Tiam_CC_Ex"/>
    <property type="match status" value="1"/>
</dbReference>
<comment type="caution">
    <text evidence="3">The sequence shown here is derived from an EMBL/GenBank/DDBJ whole genome shotgun (WGS) entry which is preliminary data.</text>
</comment>
<keyword evidence="4" id="KW-1185">Reference proteome</keyword>
<feature type="domain" description="PH" evidence="2">
    <location>
        <begin position="1"/>
        <end position="88"/>
    </location>
</feature>
<dbReference type="Proteomes" id="UP000194236">
    <property type="component" value="Unassembled WGS sequence"/>
</dbReference>
<dbReference type="PANTHER" id="PTHR46001">
    <property type="entry name" value="TIAM (MAMMALIAN TUMOR INVASION AND METASTASIS FACTOR) HOMOLOG"/>
    <property type="match status" value="1"/>
</dbReference>
<evidence type="ECO:0000313" key="4">
    <source>
        <dbReference type="Proteomes" id="UP000194236"/>
    </source>
</evidence>
<dbReference type="InterPro" id="IPR011993">
    <property type="entry name" value="PH-like_dom_sf"/>
</dbReference>
<organism evidence="3 4">
    <name type="scientific">Euroglyphus maynei</name>
    <name type="common">Mayne's house dust mite</name>
    <dbReference type="NCBI Taxonomy" id="6958"/>
    <lineage>
        <taxon>Eukaryota</taxon>
        <taxon>Metazoa</taxon>
        <taxon>Ecdysozoa</taxon>
        <taxon>Arthropoda</taxon>
        <taxon>Chelicerata</taxon>
        <taxon>Arachnida</taxon>
        <taxon>Acari</taxon>
        <taxon>Acariformes</taxon>
        <taxon>Sarcoptiformes</taxon>
        <taxon>Astigmata</taxon>
        <taxon>Psoroptidia</taxon>
        <taxon>Analgoidea</taxon>
        <taxon>Pyroglyphidae</taxon>
        <taxon>Pyroglyphinae</taxon>
        <taxon>Euroglyphus</taxon>
    </lineage>
</organism>
<evidence type="ECO:0000313" key="3">
    <source>
        <dbReference type="EMBL" id="OTF80617.1"/>
    </source>
</evidence>
<dbReference type="EMBL" id="MUJZ01017392">
    <property type="protein sequence ID" value="OTF80617.1"/>
    <property type="molecule type" value="Genomic_DNA"/>
</dbReference>
<keyword evidence="1" id="KW-0175">Coiled coil</keyword>
<dbReference type="SUPFAM" id="SSF50729">
    <property type="entry name" value="PH domain-like"/>
    <property type="match status" value="1"/>
</dbReference>
<dbReference type="GO" id="GO:0007264">
    <property type="term" value="P:small GTPase-mediated signal transduction"/>
    <property type="evidence" value="ECO:0007669"/>
    <property type="project" value="InterPro"/>
</dbReference>
<feature type="coiled-coil region" evidence="1">
    <location>
        <begin position="140"/>
        <end position="167"/>
    </location>
</feature>
<proteinExistence type="predicted"/>
<dbReference type="Pfam" id="PF00169">
    <property type="entry name" value="PH"/>
    <property type="match status" value="1"/>
</dbReference>
<reference evidence="3 4" key="1">
    <citation type="submission" date="2017-03" db="EMBL/GenBank/DDBJ databases">
        <title>Genome Survey of Euroglyphus maynei.</title>
        <authorList>
            <person name="Arlian L.G."/>
            <person name="Morgan M.S."/>
            <person name="Rider S.D."/>
        </authorList>
    </citation>
    <scope>NUCLEOTIDE SEQUENCE [LARGE SCALE GENOMIC DNA]</scope>
    <source>
        <strain evidence="3">Arlian Lab</strain>
        <tissue evidence="3">Whole body</tissue>
    </source>
</reference>